<feature type="compositionally biased region" description="Basic and acidic residues" evidence="1">
    <location>
        <begin position="342"/>
        <end position="365"/>
    </location>
</feature>
<comment type="caution">
    <text evidence="2">The sequence shown here is derived from an EMBL/GenBank/DDBJ whole genome shotgun (WGS) entry which is preliminary data.</text>
</comment>
<name>A0A370TR36_9HELO</name>
<organism evidence="2 3">
    <name type="scientific">Venustampulla echinocandica</name>
    <dbReference type="NCBI Taxonomy" id="2656787"/>
    <lineage>
        <taxon>Eukaryota</taxon>
        <taxon>Fungi</taxon>
        <taxon>Dikarya</taxon>
        <taxon>Ascomycota</taxon>
        <taxon>Pezizomycotina</taxon>
        <taxon>Leotiomycetes</taxon>
        <taxon>Helotiales</taxon>
        <taxon>Pleuroascaceae</taxon>
        <taxon>Venustampulla</taxon>
    </lineage>
</organism>
<dbReference type="GeneID" id="43598261"/>
<sequence length="509" mass="56663">MPPVSIPTTSALSSAHRIPSSHPAVIKILSRLSRPSLLSLVLDWLDERNQENTAPYLVERRSEDGEEDEDAGDLYQPASSLDALRETYADLQSRKGSKRDVVDRLIEGDWRHGISLYQLAMADMQYLYDHPSSQKWSALKIVRLTSEGQEEEESPAAEPRTIPRFHPATFLRNLQKEILPDVKAHYNLDRHATLPLLLLRIFLIESPYNTSLVTAFNQQTLFDSSKTFYVAFPDDSPYVYVSLQTSPPPAGQPSSRSDNRSLRNITLGAIPKAFSRPRERYTLKPTSFSTKNLQALVERRGGGRTNAAGGGWGIYAEKKKGGADNPLKIQLPTPQTSSPDPEDTKETEDHIPRGMKRSMHEDERSVKRRKLVAQGRFGKSAKGDDGKGIERLDIRFDEVFSVSSAAGDVENDYPLADELGTEPTKQKGKRSTINLELDKSKSDEIDEEGFRPDVRVTFHGQHVFAGIRELIEAGVIDGEKMPGWMTGEEGVSVGIVRDGRIQGNKGSGL</sequence>
<gene>
    <name evidence="2" type="ORF">BP5553_05412</name>
</gene>
<dbReference type="Proteomes" id="UP000254866">
    <property type="component" value="Unassembled WGS sequence"/>
</dbReference>
<reference evidence="2 3" key="1">
    <citation type="journal article" date="2018" name="IMA Fungus">
        <title>IMA Genome-F 9: Draft genome sequence of Annulohypoxylon stygium, Aspergillus mulundensis, Berkeleyomyces basicola (syn. Thielaviopsis basicola), Ceratocystis smalleyi, two Cercospora beticola strains, Coleophoma cylindrospora, Fusarium fracticaudum, Phialophora cf. hyalina, and Morchella septimelata.</title>
        <authorList>
            <person name="Wingfield B.D."/>
            <person name="Bills G.F."/>
            <person name="Dong Y."/>
            <person name="Huang W."/>
            <person name="Nel W.J."/>
            <person name="Swalarsk-Parry B.S."/>
            <person name="Vaghefi N."/>
            <person name="Wilken P.M."/>
            <person name="An Z."/>
            <person name="de Beer Z.W."/>
            <person name="De Vos L."/>
            <person name="Chen L."/>
            <person name="Duong T.A."/>
            <person name="Gao Y."/>
            <person name="Hammerbacher A."/>
            <person name="Kikkert J.R."/>
            <person name="Li Y."/>
            <person name="Li H."/>
            <person name="Li K."/>
            <person name="Li Q."/>
            <person name="Liu X."/>
            <person name="Ma X."/>
            <person name="Naidoo K."/>
            <person name="Pethybridge S.J."/>
            <person name="Sun J."/>
            <person name="Steenkamp E.T."/>
            <person name="van der Nest M.A."/>
            <person name="van Wyk S."/>
            <person name="Wingfield M.J."/>
            <person name="Xiong C."/>
            <person name="Yue Q."/>
            <person name="Zhang X."/>
        </authorList>
    </citation>
    <scope>NUCLEOTIDE SEQUENCE [LARGE SCALE GENOMIC DNA]</scope>
    <source>
        <strain evidence="2 3">BP 5553</strain>
    </source>
</reference>
<evidence type="ECO:0000313" key="3">
    <source>
        <dbReference type="Proteomes" id="UP000254866"/>
    </source>
</evidence>
<feature type="region of interest" description="Disordered" evidence="1">
    <location>
        <begin position="323"/>
        <end position="367"/>
    </location>
</feature>
<proteinExistence type="predicted"/>
<dbReference type="EMBL" id="NPIC01000003">
    <property type="protein sequence ID" value="RDL37979.1"/>
    <property type="molecule type" value="Genomic_DNA"/>
</dbReference>
<dbReference type="RefSeq" id="XP_031870635.1">
    <property type="nucleotide sequence ID" value="XM_032014035.1"/>
</dbReference>
<dbReference type="InterPro" id="IPR007902">
    <property type="entry name" value="Chl4/mis15/CENP-N"/>
</dbReference>
<dbReference type="Pfam" id="PF05238">
    <property type="entry name" value="CENP-N"/>
    <property type="match status" value="1"/>
</dbReference>
<feature type="region of interest" description="Disordered" evidence="1">
    <location>
        <begin position="55"/>
        <end position="77"/>
    </location>
</feature>
<protein>
    <recommendedName>
        <fullName evidence="4">CHL4-domain-containing protein</fullName>
    </recommendedName>
</protein>
<keyword evidence="3" id="KW-1185">Reference proteome</keyword>
<evidence type="ECO:0000313" key="2">
    <source>
        <dbReference type="EMBL" id="RDL37979.1"/>
    </source>
</evidence>
<evidence type="ECO:0008006" key="4">
    <source>
        <dbReference type="Google" id="ProtNLM"/>
    </source>
</evidence>
<dbReference type="GO" id="GO:0034080">
    <property type="term" value="P:CENP-A containing chromatin assembly"/>
    <property type="evidence" value="ECO:0007669"/>
    <property type="project" value="InterPro"/>
</dbReference>
<dbReference type="OrthoDB" id="6585699at2759"/>
<dbReference type="GO" id="GO:0007059">
    <property type="term" value="P:chromosome segregation"/>
    <property type="evidence" value="ECO:0007669"/>
    <property type="project" value="InterPro"/>
</dbReference>
<evidence type="ECO:0000256" key="1">
    <source>
        <dbReference type="SAM" id="MobiDB-lite"/>
    </source>
</evidence>
<accession>A0A370TR36</accession>
<dbReference type="STRING" id="2656787.A0A370TR36"/>
<dbReference type="Gene3D" id="3.10.20.720">
    <property type="match status" value="1"/>
</dbReference>
<dbReference type="AlphaFoldDB" id="A0A370TR36"/>